<dbReference type="SUPFAM" id="SSF48208">
    <property type="entry name" value="Six-hairpin glycosidases"/>
    <property type="match status" value="1"/>
</dbReference>
<dbReference type="InterPro" id="IPR045582">
    <property type="entry name" value="Trehalase-like_N"/>
</dbReference>
<dbReference type="Pfam" id="PF19291">
    <property type="entry name" value="TREH_N"/>
    <property type="match status" value="1"/>
</dbReference>
<dbReference type="InterPro" id="IPR008928">
    <property type="entry name" value="6-hairpin_glycosidase_sf"/>
</dbReference>
<dbReference type="InterPro" id="IPR012341">
    <property type="entry name" value="6hp_glycosidase-like_sf"/>
</dbReference>
<sequence length="601" mass="66935">MRKQPAIQALAVVSDRHTCALLDKQGTLCWYCPQRFDSSAVLSLLLDGEKGGYWSVAGPDQHYVGRAYAERSSILTTEFTVAGQFFQVTDWMPLDDSFTGLCRLFSVAPAPITVTLRLRPEYGTRATAAKIGPADTTVHFPELGLWLRASHAVRQIEDTLVFEVPAGATGWAVLTETETVLPDLSEARLTASREHTLQGWRKLAALLSYEGPYEQPVLNSIRAVQQLTYQDTGGIIAAATTSLPEVPGGQRNYDYRYVWMRDVSLIVSSLLQLDAVGQPEKSFIEFLAQARRENQQVELTPFYAVDKTKLSGTHELELAGYEHSHPVQIGNTAGNQLQLDAHANVLLAAKLLYDRFGEKKEWEMVAEVADFLSQNWQRDDNGIWEEGATKPYTSSKVLAARGLEFIADYADTPEQAKRWQQAAADIRAFVDQHCLTKSGAYAVYAGSQEVDITAVQFPLWTYCDPNSPEMLATIREIEGQWSRDNLYWRRLEEFDAHQEGAFLAGTCWMAHYYAVAGQLDKARQILDAVLRYQNDLGFFAEEAGVDNGGQMLGNFPQTFVHSSFICAVHGFKQEQAGHDSRVHARRSSPDEELSGITAANS</sequence>
<organism evidence="4 5">
    <name type="scientific">Hymenobacter volaticus</name>
    <dbReference type="NCBI Taxonomy" id="2932254"/>
    <lineage>
        <taxon>Bacteria</taxon>
        <taxon>Pseudomonadati</taxon>
        <taxon>Bacteroidota</taxon>
        <taxon>Cytophagia</taxon>
        <taxon>Cytophagales</taxon>
        <taxon>Hymenobacteraceae</taxon>
        <taxon>Hymenobacter</taxon>
    </lineage>
</organism>
<dbReference type="EMBL" id="CP095062">
    <property type="protein sequence ID" value="UOQ68555.1"/>
    <property type="molecule type" value="Genomic_DNA"/>
</dbReference>
<evidence type="ECO:0000259" key="3">
    <source>
        <dbReference type="Pfam" id="PF19291"/>
    </source>
</evidence>
<reference evidence="4" key="1">
    <citation type="submission" date="2022-04" db="EMBL/GenBank/DDBJ databases">
        <title>Hymenobacter sp. isolated from the air.</title>
        <authorList>
            <person name="Won M."/>
            <person name="Lee C.-M."/>
            <person name="Woen H.-Y."/>
            <person name="Kwon S.-W."/>
        </authorList>
    </citation>
    <scope>NUCLEOTIDE SEQUENCE</scope>
    <source>
        <strain evidence="4">5420S-77</strain>
        <plasmid evidence="4">unnamed1</plasmid>
    </source>
</reference>
<evidence type="ECO:0000313" key="5">
    <source>
        <dbReference type="Proteomes" id="UP000830401"/>
    </source>
</evidence>
<dbReference type="RefSeq" id="WP_245125889.1">
    <property type="nucleotide sequence ID" value="NZ_CP095062.1"/>
</dbReference>
<dbReference type="Pfam" id="PF00723">
    <property type="entry name" value="Glyco_hydro_15"/>
    <property type="match status" value="1"/>
</dbReference>
<gene>
    <name evidence="4" type="ORF">MUN86_23915</name>
</gene>
<dbReference type="InterPro" id="IPR011613">
    <property type="entry name" value="GH15-like"/>
</dbReference>
<name>A0ABY4GCP3_9BACT</name>
<evidence type="ECO:0000313" key="4">
    <source>
        <dbReference type="EMBL" id="UOQ68555.1"/>
    </source>
</evidence>
<dbReference type="Gene3D" id="1.50.10.10">
    <property type="match status" value="1"/>
</dbReference>
<dbReference type="Proteomes" id="UP000830401">
    <property type="component" value="Plasmid unnamed1"/>
</dbReference>
<keyword evidence="4" id="KW-0614">Plasmid</keyword>
<feature type="domain" description="GH15-like" evidence="2">
    <location>
        <begin position="212"/>
        <end position="518"/>
    </location>
</feature>
<dbReference type="GO" id="GO:0016787">
    <property type="term" value="F:hydrolase activity"/>
    <property type="evidence" value="ECO:0007669"/>
    <property type="project" value="UniProtKB-KW"/>
</dbReference>
<dbReference type="PANTHER" id="PTHR31616:SF0">
    <property type="entry name" value="GLUCAN 1,4-ALPHA-GLUCOSIDASE"/>
    <property type="match status" value="1"/>
</dbReference>
<proteinExistence type="predicted"/>
<keyword evidence="5" id="KW-1185">Reference proteome</keyword>
<feature type="region of interest" description="Disordered" evidence="1">
    <location>
        <begin position="577"/>
        <end position="601"/>
    </location>
</feature>
<keyword evidence="4" id="KW-0378">Hydrolase</keyword>
<protein>
    <submittedName>
        <fullName evidence="4">Glycoside hydrolase family 15 protein</fullName>
    </submittedName>
</protein>
<evidence type="ECO:0000256" key="1">
    <source>
        <dbReference type="SAM" id="MobiDB-lite"/>
    </source>
</evidence>
<feature type="domain" description="Trehalase-like N-terminal" evidence="3">
    <location>
        <begin position="4"/>
        <end position="130"/>
    </location>
</feature>
<geneLocation type="plasmid" evidence="4 5">
    <name>unnamed1</name>
</geneLocation>
<evidence type="ECO:0000259" key="2">
    <source>
        <dbReference type="Pfam" id="PF00723"/>
    </source>
</evidence>
<accession>A0ABY4GCP3</accession>
<dbReference type="PANTHER" id="PTHR31616">
    <property type="entry name" value="TREHALASE"/>
    <property type="match status" value="1"/>
</dbReference>